<keyword evidence="1" id="KW-0677">Repeat</keyword>
<evidence type="ECO:0000313" key="4">
    <source>
        <dbReference type="Proteomes" id="UP001054902"/>
    </source>
</evidence>
<dbReference type="Pfam" id="PF13181">
    <property type="entry name" value="TPR_8"/>
    <property type="match status" value="3"/>
</dbReference>
<evidence type="ECO:0000256" key="1">
    <source>
        <dbReference type="ARBA" id="ARBA00022737"/>
    </source>
</evidence>
<dbReference type="SUPFAM" id="SSF48452">
    <property type="entry name" value="TPR-like"/>
    <property type="match status" value="2"/>
</dbReference>
<dbReference type="InterPro" id="IPR019734">
    <property type="entry name" value="TPR_rpt"/>
</dbReference>
<dbReference type="SMART" id="SM00028">
    <property type="entry name" value="TPR"/>
    <property type="match status" value="6"/>
</dbReference>
<dbReference type="Proteomes" id="UP001054902">
    <property type="component" value="Unassembled WGS sequence"/>
</dbReference>
<evidence type="ECO:0000313" key="3">
    <source>
        <dbReference type="EMBL" id="GFH58155.1"/>
    </source>
</evidence>
<dbReference type="PANTHER" id="PTHR45641:SF19">
    <property type="entry name" value="NEPHROCYSTIN-3"/>
    <property type="match status" value="1"/>
</dbReference>
<dbReference type="InterPro" id="IPR011990">
    <property type="entry name" value="TPR-like_helical_dom_sf"/>
</dbReference>
<comment type="caution">
    <text evidence="3">The sequence shown here is derived from an EMBL/GenBank/DDBJ whole genome shotgun (WGS) entry which is preliminary data.</text>
</comment>
<gene>
    <name evidence="3" type="ORF">CTEN210_14631</name>
</gene>
<dbReference type="PANTHER" id="PTHR45641">
    <property type="entry name" value="TETRATRICOPEPTIDE REPEAT PROTEIN (AFU_ORTHOLOGUE AFUA_6G03870)"/>
    <property type="match status" value="1"/>
</dbReference>
<reference evidence="3 4" key="1">
    <citation type="journal article" date="2021" name="Sci. Rep.">
        <title>The genome of the diatom Chaetoceros tenuissimus carries an ancient integrated fragment of an extant virus.</title>
        <authorList>
            <person name="Hongo Y."/>
            <person name="Kimura K."/>
            <person name="Takaki Y."/>
            <person name="Yoshida Y."/>
            <person name="Baba S."/>
            <person name="Kobayashi G."/>
            <person name="Nagasaki K."/>
            <person name="Hano T."/>
            <person name="Tomaru Y."/>
        </authorList>
    </citation>
    <scope>NUCLEOTIDE SEQUENCE [LARGE SCALE GENOMIC DNA]</scope>
    <source>
        <strain evidence="3 4">NIES-3715</strain>
    </source>
</reference>
<protein>
    <recommendedName>
        <fullName evidence="5">MalT-like TPR region domain-containing protein</fullName>
    </recommendedName>
</protein>
<proteinExistence type="predicted"/>
<evidence type="ECO:0008006" key="5">
    <source>
        <dbReference type="Google" id="ProtNLM"/>
    </source>
</evidence>
<dbReference type="EMBL" id="BLLK01000061">
    <property type="protein sequence ID" value="GFH58155.1"/>
    <property type="molecule type" value="Genomic_DNA"/>
</dbReference>
<name>A0AAD3D7E1_9STRA</name>
<evidence type="ECO:0000256" key="2">
    <source>
        <dbReference type="ARBA" id="ARBA00022803"/>
    </source>
</evidence>
<sequence>MVHEMMTYGESFLSTSTSSSCSADASTVAVAQEMRADQLVSMHEWQQAIEVYFSALRSSMYAFGENSLRTAVIYDKIGNVFLRLKDFHSAIKSFKDAIEKFRILLLPGDPRIISCVYNLARSHAALGDNASMVTALNIYNHCLMIQRSCITRDLLMEARTITAIAQIHEKMQQYGLAMRCFEEVLDLKTGVLGDKHFDISTTLFSLASIHFEQEENELAILSFKECLAIRREHNCNPEDVSSVLFNIAAISAEICDMVEAKKYFKEAIDVELTNHRRCTNTLMKSYHHLARVHVTLGDLDDAISCSLECVNLAFMDDNVPVTQRIQYLKQVGNLYLQKGNVVKAREYLDKCQELEGKQTIGAKPVSARAA</sequence>
<dbReference type="Gene3D" id="1.25.40.10">
    <property type="entry name" value="Tetratricopeptide repeat domain"/>
    <property type="match status" value="3"/>
</dbReference>
<keyword evidence="2" id="KW-0802">TPR repeat</keyword>
<dbReference type="Pfam" id="PF13424">
    <property type="entry name" value="TPR_12"/>
    <property type="match status" value="1"/>
</dbReference>
<accession>A0AAD3D7E1</accession>
<dbReference type="AlphaFoldDB" id="A0AAD3D7E1"/>
<organism evidence="3 4">
    <name type="scientific">Chaetoceros tenuissimus</name>
    <dbReference type="NCBI Taxonomy" id="426638"/>
    <lineage>
        <taxon>Eukaryota</taxon>
        <taxon>Sar</taxon>
        <taxon>Stramenopiles</taxon>
        <taxon>Ochrophyta</taxon>
        <taxon>Bacillariophyta</taxon>
        <taxon>Coscinodiscophyceae</taxon>
        <taxon>Chaetocerotophycidae</taxon>
        <taxon>Chaetocerotales</taxon>
        <taxon>Chaetocerotaceae</taxon>
        <taxon>Chaetoceros</taxon>
    </lineage>
</organism>
<keyword evidence="4" id="KW-1185">Reference proteome</keyword>